<dbReference type="SMART" id="SM00717">
    <property type="entry name" value="SANT"/>
    <property type="match status" value="2"/>
</dbReference>
<feature type="compositionally biased region" description="Basic and acidic residues" evidence="2">
    <location>
        <begin position="2242"/>
        <end position="2255"/>
    </location>
</feature>
<feature type="compositionally biased region" description="Low complexity" evidence="2">
    <location>
        <begin position="2169"/>
        <end position="2186"/>
    </location>
</feature>
<feature type="compositionally biased region" description="Basic residues" evidence="2">
    <location>
        <begin position="1101"/>
        <end position="1116"/>
    </location>
</feature>
<feature type="compositionally biased region" description="Low complexity" evidence="2">
    <location>
        <begin position="812"/>
        <end position="824"/>
    </location>
</feature>
<comment type="caution">
    <text evidence="4">The sequence shown here is derived from an EMBL/GenBank/DDBJ whole genome shotgun (WGS) entry which is preliminary data.</text>
</comment>
<feature type="compositionally biased region" description="Pro residues" evidence="2">
    <location>
        <begin position="1572"/>
        <end position="1589"/>
    </location>
</feature>
<gene>
    <name evidence="4" type="ORF">VTJ49DRAFT_816</name>
</gene>
<dbReference type="InterPro" id="IPR009057">
    <property type="entry name" value="Homeodomain-like_sf"/>
</dbReference>
<sequence>MSVPSYSSRLEPIDFWGRGSRYTGNRFDPDRRSRSPHDRSPYGDRGPQYNDPDRRRPPPDTRGNPSNFPSGRDGFRDSLSGIQPPRGPKALIDAHPPSGPRGGGFVGDFHGRGRGGSRGRHREDYRDRFRDERSRERDRPHDRDRDRDWPRDQRDRIDFRGRRPSPPPLRPRSPPGRDFRDPRDSPLGIDPERAGRGSRDGPLSAGSSNSDPIFTPSSYRGGFGRGAGRGGPGGGGGPAGGPGAGRGRRSQESRWGREPDDRDRRDSRYPDTVRDLREDRDVREREARDREPARPKPERVSHEPQPPAKDVSPPPLAPSAPAFGSVPSRQPASTEIQSLTGKPPPTGPRALTEERPVTASSAVVIERLPPTGPSNKAALPDGPLIPVGPRAQQKQQRSSMQWVNPSRTAKKPPESPKTPRPQAFPPQPIRPPGSFSAHPDHHRDFDKRPRSPGARSDSHVLSADRFGSHVATGPNEIAIKSERGSLSARTSVDREIRTAPNSAEVPISGTDDRASKDLDEHHEEPPTVAKSDEVAPEKKDAVEEPAVEPRVVEQPAPPVETRPTFLAVPSCRIQLPPREPSGPVSDESSESDEEDMDLYFEHQISKNEAELKRLQDAREKVPIRIVRRYAVALHRAITSVLDEAPSLAQLAGPIPPDLTFPRPPPVRAPDVEMTDAEAPHDTEKALPDAEMTDAPAPVPTVEPEVTQPVPTEEPSAVPMSTVEETDDSSTRPPEPEPEPQQEPAQEPAQEPEPEPQPKIEEMDVEGSGLPEVPPVQDAKPEEELPTLPAADTKEAVPPLPRSPSIPRPPTAEAPAEAPADVPQPLEQEVEKSSASSGVESEDRTEDDASIYGSAEAVREYSTTPPTEDLPVYNVKPWYKSRRVRQLAKEAPEFGEFLLNHMRDQAVAVHQAQQELRAQYAKDYEAYLDFTKSDDPAAVKSREYFNAGISGTSGKSATAESKPERGRRAAGFATELDLEAAIKESIREHQERKEREERAQKEKYRTEKEAVIPEMYWTQEEKDRASFYDTSGLLPLEKLIATYQVVPRHINFTPEEAEKFEKAYLEAPKQWGKIAKELGNRDPGTCILYYYAMKRELNLKEKLKRQPRRRKKGRGKQRSSALVSELGNTENETEGADGQDAGENGERRRPPRRAAAPVWGNNKDSNNNSNNEATPAAESDGTTPAPATSRRRGGAAAGNDKNDAGSEKTEGKRGGRKRGQTKADKEKEAAAKAPKQLAQAPGTPALGVPAKTGRSRANSKAQQPQEWTSAPQTPVDLAAHRPLPFEVPHGAMQPPPLVPVHQAAIASPDRPAPSAPPSAISEVMAPPSLRPEPPQPPTSGPAFEIPQPSAGPERNRTPQQASSYWSVPETTDFPGLLRAFGTDWAKIANHMKTKTMIMVKNFYMKKTKEGGNPEWEQIAAEADAKAQRGEKRPAPPTPTQGSRKRYDMSSTSTSGHRALAAAEPEDGLLTKVEPQSQSGFSRFQVPIAQAAPVSHPLAQPSQPMTAPLVPAPTAQQAASGSMAAQVMSPRTRPLRPPGPSYSQYQEREPEPPVQPPPPPPQQQQQSLRISQKPPVPTSAPAQPIPEPAPHPSSWATDLSHKFSLLPKGNETRPVRPGPDLTRRESPRPVERAPPPLRMKQEPEPPAPHRVEAYPPQYPPPQQQRVLNARPEPAPLGRQPEPPRSAVPASQSYASPVHSQPLRGLLSEPVPVQPSHMAPREDRPMATAQRPPVMQDPYAPVPVSAPSAPPPSQAPSQPPPAPRAPERKVNIMSLLNDDEPPAPKRVAEVPSVTGRSTPQPQPMSRAPPQPSTMATRREVDPGYPYGRSPAPPTTSAIPPLKPYQTQSPQPHHVRAPSSGIQTAADSVEREYYSRHYGSQHAVSATNSPQTQHAHYPPHGSHMQQQQQQQQQAQQQPSQMGYQGQQQAYQSYQQPQHGQMPQYPPQSSSLSGRREAPPTREPWGQQQQHQQQQQQPPQQQGPPQQQPVLQPPHHHHHPEPPHHRREPSHHRASSQSGWGPTPAKPSPAVPKQSAWGAQHGSVQVPPVSSSPLPPQSQQHHTWSSSGPTQPQPNPLSLREPGPPSGYDAPPHQPRHRHHHSTSISSRYGGMPHHGEQQPPQPMQQQQPPNQPPPQYPPYGNPGGPMPQGRENPRSYTPVSAGGYDPRGPPPQQQQQQQQQGPPSQGQAPQQGPPHPHQHQHHHSHSHSLHHHPHAQHQHQHPHQQQHAQHHQGYMSHEAMPPQQMRDMRGPPELRDPRDPSGGNGAGILGRQLRPGPEAGPGGPYGSPRMGPGGSAGPGGGERGRY</sequence>
<feature type="compositionally biased region" description="Basic and acidic residues" evidence="2">
    <location>
        <begin position="1619"/>
        <end position="1629"/>
    </location>
</feature>
<evidence type="ECO:0000313" key="5">
    <source>
        <dbReference type="Proteomes" id="UP001583172"/>
    </source>
</evidence>
<dbReference type="PANTHER" id="PTHR13992">
    <property type="entry name" value="NUCLEAR RECEPTOR CO-REPRESSOR RELATED NCOR"/>
    <property type="match status" value="1"/>
</dbReference>
<feature type="compositionally biased region" description="Low complexity" evidence="2">
    <location>
        <begin position="692"/>
        <end position="714"/>
    </location>
</feature>
<dbReference type="Gene3D" id="1.10.10.60">
    <property type="entry name" value="Homeodomain-like"/>
    <property type="match status" value="1"/>
</dbReference>
<feature type="compositionally biased region" description="Pro residues" evidence="2">
    <location>
        <begin position="304"/>
        <end position="318"/>
    </location>
</feature>
<keyword evidence="1" id="KW-0175">Coiled coil</keyword>
<feature type="compositionally biased region" description="Polar residues" evidence="2">
    <location>
        <begin position="327"/>
        <end position="340"/>
    </location>
</feature>
<feature type="compositionally biased region" description="Pro residues" evidence="2">
    <location>
        <begin position="1797"/>
        <end position="1808"/>
    </location>
</feature>
<feature type="compositionally biased region" description="Basic and acidic residues" evidence="2">
    <location>
        <begin position="677"/>
        <end position="687"/>
    </location>
</feature>
<feature type="compositionally biased region" description="Pro residues" evidence="2">
    <location>
        <begin position="1550"/>
        <end position="1560"/>
    </location>
</feature>
<feature type="compositionally biased region" description="Polar residues" evidence="2">
    <location>
        <begin position="1254"/>
        <end position="1271"/>
    </location>
</feature>
<feature type="domain" description="SANT" evidence="3">
    <location>
        <begin position="1050"/>
        <end position="1097"/>
    </location>
</feature>
<feature type="compositionally biased region" description="Basic residues" evidence="2">
    <location>
        <begin position="2192"/>
        <end position="2226"/>
    </location>
</feature>
<feature type="compositionally biased region" description="Low complexity" evidence="2">
    <location>
        <begin position="2035"/>
        <end position="2057"/>
    </location>
</feature>
<feature type="compositionally biased region" description="Basic and acidic residues" evidence="2">
    <location>
        <begin position="249"/>
        <end position="302"/>
    </location>
</feature>
<feature type="compositionally biased region" description="Basic and acidic residues" evidence="2">
    <location>
        <begin position="1637"/>
        <end position="1650"/>
    </location>
</feature>
<dbReference type="EMBL" id="JAZGSY010000128">
    <property type="protein sequence ID" value="KAL1840081.1"/>
    <property type="molecule type" value="Genomic_DNA"/>
</dbReference>
<feature type="compositionally biased region" description="Pro residues" evidence="2">
    <location>
        <begin position="1327"/>
        <end position="1338"/>
    </location>
</feature>
<feature type="compositionally biased region" description="Polar residues" evidence="2">
    <location>
        <begin position="1878"/>
        <end position="1890"/>
    </location>
</feature>
<feature type="compositionally biased region" description="Low complexity" evidence="2">
    <location>
        <begin position="1513"/>
        <end position="1527"/>
    </location>
</feature>
<dbReference type="Gene3D" id="1.20.58.1880">
    <property type="match status" value="1"/>
</dbReference>
<feature type="compositionally biased region" description="Polar residues" evidence="2">
    <location>
        <begin position="205"/>
        <end position="218"/>
    </location>
</feature>
<keyword evidence="5" id="KW-1185">Reference proteome</keyword>
<dbReference type="PROSITE" id="PS51293">
    <property type="entry name" value="SANT"/>
    <property type="match status" value="1"/>
</dbReference>
<dbReference type="InterPro" id="IPR017884">
    <property type="entry name" value="SANT_dom"/>
</dbReference>
<feature type="compositionally biased region" description="Polar residues" evidence="2">
    <location>
        <begin position="1118"/>
        <end position="1129"/>
    </location>
</feature>
<feature type="region of interest" description="Disordered" evidence="2">
    <location>
        <begin position="652"/>
        <end position="871"/>
    </location>
</feature>
<feature type="compositionally biased region" description="Pro residues" evidence="2">
    <location>
        <begin position="164"/>
        <end position="174"/>
    </location>
</feature>
<feature type="region of interest" description="Disordered" evidence="2">
    <location>
        <begin position="1100"/>
        <end position="1366"/>
    </location>
</feature>
<feature type="compositionally biased region" description="Polar residues" evidence="2">
    <location>
        <begin position="1686"/>
        <end position="1696"/>
    </location>
</feature>
<dbReference type="Pfam" id="PF00249">
    <property type="entry name" value="Myb_DNA-binding"/>
    <property type="match status" value="1"/>
</dbReference>
<evidence type="ECO:0000256" key="1">
    <source>
        <dbReference type="SAM" id="Coils"/>
    </source>
</evidence>
<feature type="region of interest" description="Disordered" evidence="2">
    <location>
        <begin position="1"/>
        <end position="595"/>
    </location>
</feature>
<feature type="compositionally biased region" description="Low complexity" evidence="2">
    <location>
        <begin position="1894"/>
        <end position="1938"/>
    </location>
</feature>
<feature type="compositionally biased region" description="Pro residues" evidence="2">
    <location>
        <begin position="2125"/>
        <end position="2136"/>
    </location>
</feature>
<feature type="region of interest" description="Disordered" evidence="2">
    <location>
        <begin position="1418"/>
        <end position="2302"/>
    </location>
</feature>
<feature type="compositionally biased region" description="Gly residues" evidence="2">
    <location>
        <begin position="221"/>
        <end position="245"/>
    </location>
</feature>
<feature type="compositionally biased region" description="Low complexity" evidence="2">
    <location>
        <begin position="1962"/>
        <end position="1985"/>
    </location>
</feature>
<feature type="compositionally biased region" description="Polar residues" evidence="2">
    <location>
        <begin position="1356"/>
        <end position="1366"/>
    </location>
</feature>
<proteinExistence type="predicted"/>
<accession>A0ABR3VE86</accession>
<feature type="compositionally biased region" description="Basic and acidic residues" evidence="2">
    <location>
        <begin position="121"/>
        <end position="161"/>
    </location>
</feature>
<name>A0ABR3VE86_HUMIN</name>
<dbReference type="SUPFAM" id="SSF46689">
    <property type="entry name" value="Homeodomain-like"/>
    <property type="match status" value="2"/>
</dbReference>
<feature type="compositionally biased region" description="Basic and acidic residues" evidence="2">
    <location>
        <begin position="1220"/>
        <end position="1229"/>
    </location>
</feature>
<feature type="compositionally biased region" description="Gly residues" evidence="2">
    <location>
        <begin position="2275"/>
        <end position="2302"/>
    </location>
</feature>
<dbReference type="CDD" id="cd00167">
    <property type="entry name" value="SANT"/>
    <property type="match status" value="2"/>
</dbReference>
<feature type="compositionally biased region" description="Pro residues" evidence="2">
    <location>
        <begin position="797"/>
        <end position="811"/>
    </location>
</feature>
<evidence type="ECO:0000259" key="3">
    <source>
        <dbReference type="PROSITE" id="PS51293"/>
    </source>
</evidence>
<dbReference type="Proteomes" id="UP001583172">
    <property type="component" value="Unassembled WGS sequence"/>
</dbReference>
<feature type="compositionally biased region" description="Basic and acidic residues" evidence="2">
    <location>
        <begin position="438"/>
        <end position="449"/>
    </location>
</feature>
<dbReference type="InterPro" id="IPR001005">
    <property type="entry name" value="SANT/Myb"/>
</dbReference>
<feature type="compositionally biased region" description="Basic residues" evidence="2">
    <location>
        <begin position="1989"/>
        <end position="2009"/>
    </location>
</feature>
<feature type="compositionally biased region" description="Low complexity" evidence="2">
    <location>
        <begin position="1230"/>
        <end position="1240"/>
    </location>
</feature>
<evidence type="ECO:0000313" key="4">
    <source>
        <dbReference type="EMBL" id="KAL1840081.1"/>
    </source>
</evidence>
<feature type="compositionally biased region" description="Polar residues" evidence="2">
    <location>
        <begin position="392"/>
        <end position="407"/>
    </location>
</feature>
<feature type="compositionally biased region" description="Basic and acidic residues" evidence="2">
    <location>
        <begin position="1421"/>
        <end position="1432"/>
    </location>
</feature>
<feature type="compositionally biased region" description="Basic and acidic residues" evidence="2">
    <location>
        <begin position="510"/>
        <end position="542"/>
    </location>
</feature>
<evidence type="ECO:0000256" key="2">
    <source>
        <dbReference type="SAM" id="MobiDB-lite"/>
    </source>
</evidence>
<feature type="compositionally biased region" description="Low complexity" evidence="2">
    <location>
        <begin position="1152"/>
        <end position="1170"/>
    </location>
</feature>
<dbReference type="PANTHER" id="PTHR13992:SF39">
    <property type="entry name" value="SMRTER, ISOFORM G"/>
    <property type="match status" value="1"/>
</dbReference>
<feature type="coiled-coil region" evidence="1">
    <location>
        <begin position="978"/>
        <end position="1006"/>
    </location>
</feature>
<feature type="compositionally biased region" description="Basic and acidic residues" evidence="2">
    <location>
        <begin position="175"/>
        <end position="199"/>
    </location>
</feature>
<feature type="compositionally biased region" description="Basic and acidic residues" evidence="2">
    <location>
        <begin position="27"/>
        <end position="42"/>
    </location>
</feature>
<dbReference type="InterPro" id="IPR051571">
    <property type="entry name" value="N-CoR_corepressor"/>
</dbReference>
<feature type="compositionally biased region" description="Pro residues" evidence="2">
    <location>
        <begin position="653"/>
        <end position="667"/>
    </location>
</feature>
<reference evidence="4 5" key="1">
    <citation type="journal article" date="2024" name="Commun. Biol.">
        <title>Comparative genomic analysis of thermophilic fungi reveals convergent evolutionary adaptations and gene losses.</title>
        <authorList>
            <person name="Steindorff A.S."/>
            <person name="Aguilar-Pontes M.V."/>
            <person name="Robinson A.J."/>
            <person name="Andreopoulos B."/>
            <person name="LaButti K."/>
            <person name="Kuo A."/>
            <person name="Mondo S."/>
            <person name="Riley R."/>
            <person name="Otillar R."/>
            <person name="Haridas S."/>
            <person name="Lipzen A."/>
            <person name="Grimwood J."/>
            <person name="Schmutz J."/>
            <person name="Clum A."/>
            <person name="Reid I.D."/>
            <person name="Moisan M.C."/>
            <person name="Butler G."/>
            <person name="Nguyen T.T.M."/>
            <person name="Dewar K."/>
            <person name="Conant G."/>
            <person name="Drula E."/>
            <person name="Henrissat B."/>
            <person name="Hansel C."/>
            <person name="Singer S."/>
            <person name="Hutchinson M.I."/>
            <person name="de Vries R.P."/>
            <person name="Natvig D.O."/>
            <person name="Powell A.J."/>
            <person name="Tsang A."/>
            <person name="Grigoriev I.V."/>
        </authorList>
    </citation>
    <scope>NUCLEOTIDE SEQUENCE [LARGE SCALE GENOMIC DNA]</scope>
    <source>
        <strain evidence="4 5">CBS 620.91</strain>
    </source>
</reference>
<feature type="compositionally biased region" description="Pro residues" evidence="2">
    <location>
        <begin position="1745"/>
        <end position="1761"/>
    </location>
</feature>
<protein>
    <recommendedName>
        <fullName evidence="3">SANT domain-containing protein</fullName>
    </recommendedName>
</protein>
<feature type="compositionally biased region" description="Basic and acidic residues" evidence="2">
    <location>
        <begin position="1199"/>
        <end position="1212"/>
    </location>
</feature>
<organism evidence="4 5">
    <name type="scientific">Humicola insolens</name>
    <name type="common">Soft-rot fungus</name>
    <dbReference type="NCBI Taxonomy" id="85995"/>
    <lineage>
        <taxon>Eukaryota</taxon>
        <taxon>Fungi</taxon>
        <taxon>Dikarya</taxon>
        <taxon>Ascomycota</taxon>
        <taxon>Pezizomycotina</taxon>
        <taxon>Sordariomycetes</taxon>
        <taxon>Sordariomycetidae</taxon>
        <taxon>Sordariales</taxon>
        <taxon>Chaetomiaceae</taxon>
        <taxon>Mycothermus</taxon>
    </lineage>
</organism>
<feature type="compositionally biased region" description="Pro residues" evidence="2">
    <location>
        <begin position="415"/>
        <end position="431"/>
    </location>
</feature>